<dbReference type="EMBL" id="PFSC01000057">
    <property type="protein sequence ID" value="PJC32938.1"/>
    <property type="molecule type" value="Genomic_DNA"/>
</dbReference>
<keyword evidence="2" id="KW-1277">Toxin-antitoxin system</keyword>
<organism evidence="7 8">
    <name type="scientific">Candidatus Roizmanbacteria bacterium CG_4_9_14_0_2_um_filter_39_13</name>
    <dbReference type="NCBI Taxonomy" id="1974839"/>
    <lineage>
        <taxon>Bacteria</taxon>
        <taxon>Candidatus Roizmaniibacteriota</taxon>
    </lineage>
</organism>
<dbReference type="Gene3D" id="1.20.120.580">
    <property type="entry name" value="bsu32300-like"/>
    <property type="match status" value="1"/>
</dbReference>
<keyword evidence="3" id="KW-0540">Nuclease</keyword>
<dbReference type="PANTHER" id="PTHR34139:SF1">
    <property type="entry name" value="RNASE MJ1380-RELATED"/>
    <property type="match status" value="1"/>
</dbReference>
<dbReference type="Proteomes" id="UP000231383">
    <property type="component" value="Unassembled WGS sequence"/>
</dbReference>
<dbReference type="SUPFAM" id="SSF81593">
    <property type="entry name" value="Nucleotidyltransferase substrate binding subunit/domain"/>
    <property type="match status" value="1"/>
</dbReference>
<gene>
    <name evidence="7" type="ORF">CO051_02240</name>
</gene>
<evidence type="ECO:0000256" key="4">
    <source>
        <dbReference type="ARBA" id="ARBA00022741"/>
    </source>
</evidence>
<dbReference type="InterPro" id="IPR008201">
    <property type="entry name" value="HepT-like"/>
</dbReference>
<evidence type="ECO:0000313" key="8">
    <source>
        <dbReference type="Proteomes" id="UP000231383"/>
    </source>
</evidence>
<evidence type="ECO:0000313" key="7">
    <source>
        <dbReference type="EMBL" id="PJC32938.1"/>
    </source>
</evidence>
<evidence type="ECO:0000256" key="2">
    <source>
        <dbReference type="ARBA" id="ARBA00022649"/>
    </source>
</evidence>
<keyword evidence="4" id="KW-0547">Nucleotide-binding</keyword>
<sequence length="117" mass="13826">MRNQRNNTVYIKHISDAIHKLEQYSNEHSREEFSQNDWDQDAVVRNLEIIGEAANNLDESFLKSHEAVPWRKIIDLRNIVAHDYADIDLSIIWNILNDYIPELKTQIQAILEEKDIL</sequence>
<dbReference type="Pfam" id="PF01934">
    <property type="entry name" value="HepT-like"/>
    <property type="match status" value="1"/>
</dbReference>
<dbReference type="GO" id="GO:0000166">
    <property type="term" value="F:nucleotide binding"/>
    <property type="evidence" value="ECO:0007669"/>
    <property type="project" value="UniProtKB-KW"/>
</dbReference>
<dbReference type="InterPro" id="IPR051813">
    <property type="entry name" value="HepT_RNase_toxin"/>
</dbReference>
<dbReference type="GO" id="GO:0016787">
    <property type="term" value="F:hydrolase activity"/>
    <property type="evidence" value="ECO:0007669"/>
    <property type="project" value="UniProtKB-KW"/>
</dbReference>
<dbReference type="AlphaFoldDB" id="A0A2M8F0X0"/>
<comment type="similarity">
    <text evidence="6">Belongs to the HepT RNase toxin family.</text>
</comment>
<dbReference type="GO" id="GO:0110001">
    <property type="term" value="C:toxin-antitoxin complex"/>
    <property type="evidence" value="ECO:0007669"/>
    <property type="project" value="InterPro"/>
</dbReference>
<dbReference type="PANTHER" id="PTHR34139">
    <property type="entry name" value="UPF0331 PROTEIN MJ0127"/>
    <property type="match status" value="1"/>
</dbReference>
<dbReference type="GO" id="GO:0004540">
    <property type="term" value="F:RNA nuclease activity"/>
    <property type="evidence" value="ECO:0007669"/>
    <property type="project" value="InterPro"/>
</dbReference>
<protein>
    <submittedName>
        <fullName evidence="7">DUF86 domain-containing protein</fullName>
    </submittedName>
</protein>
<name>A0A2M8F0X0_9BACT</name>
<accession>A0A2M8F0X0</accession>
<evidence type="ECO:0000256" key="5">
    <source>
        <dbReference type="ARBA" id="ARBA00022801"/>
    </source>
</evidence>
<dbReference type="InterPro" id="IPR037038">
    <property type="entry name" value="HepT-like_sf"/>
</dbReference>
<proteinExistence type="inferred from homology"/>
<evidence type="ECO:0000256" key="6">
    <source>
        <dbReference type="ARBA" id="ARBA00024207"/>
    </source>
</evidence>
<reference evidence="8" key="1">
    <citation type="submission" date="2017-09" db="EMBL/GenBank/DDBJ databases">
        <title>Depth-based differentiation of microbial function through sediment-hosted aquifers and enrichment of novel symbionts in the deep terrestrial subsurface.</title>
        <authorList>
            <person name="Probst A.J."/>
            <person name="Ladd B."/>
            <person name="Jarett J.K."/>
            <person name="Geller-Mcgrath D.E."/>
            <person name="Sieber C.M.K."/>
            <person name="Emerson J.B."/>
            <person name="Anantharaman K."/>
            <person name="Thomas B.C."/>
            <person name="Malmstrom R."/>
            <person name="Stieglmeier M."/>
            <person name="Klingl A."/>
            <person name="Woyke T."/>
            <person name="Ryan C.M."/>
            <person name="Banfield J.F."/>
        </authorList>
    </citation>
    <scope>NUCLEOTIDE SEQUENCE [LARGE SCALE GENOMIC DNA]</scope>
</reference>
<evidence type="ECO:0000256" key="1">
    <source>
        <dbReference type="ARBA" id="ARBA00022553"/>
    </source>
</evidence>
<keyword evidence="1" id="KW-0597">Phosphoprotein</keyword>
<evidence type="ECO:0000256" key="3">
    <source>
        <dbReference type="ARBA" id="ARBA00022722"/>
    </source>
</evidence>
<keyword evidence="5" id="KW-0378">Hydrolase</keyword>
<comment type="caution">
    <text evidence="7">The sequence shown here is derived from an EMBL/GenBank/DDBJ whole genome shotgun (WGS) entry which is preliminary data.</text>
</comment>